<dbReference type="InterPro" id="IPR013225">
    <property type="entry name" value="PaaX_C"/>
</dbReference>
<comment type="caution">
    <text evidence="4">The sequence shown here is derived from an EMBL/GenBank/DDBJ whole genome shotgun (WGS) entry which is preliminary data.</text>
</comment>
<keyword evidence="5" id="KW-1185">Reference proteome</keyword>
<dbReference type="InterPro" id="IPR036390">
    <property type="entry name" value="WH_DNA-bd_sf"/>
</dbReference>
<evidence type="ECO:0000259" key="2">
    <source>
        <dbReference type="Pfam" id="PF08223"/>
    </source>
</evidence>
<dbReference type="PANTHER" id="PTHR30319:SF1">
    <property type="entry name" value="TRANSCRIPTIONAL REPRESSOR PAAX"/>
    <property type="match status" value="1"/>
</dbReference>
<evidence type="ECO:0000259" key="1">
    <source>
        <dbReference type="Pfam" id="PF07848"/>
    </source>
</evidence>
<sequence>MSETTTPTQTISPATPPWSWKPRAVIFDLFGDYLRYTGQGVRLAHLTALLSLFSIEPATVRMNLSRLRREGWFTTTKDGRETIYWMTPKLVDLLDEGREKIFARTDESWDSRWTMVIYQVPESERAVREMLKKSLAWAGFGQLSPSTWVATHDRAQAANAISAQYPAARFDILWCEAMSEEQSLDLVRRCWDLDSLAEDYRAYIDEFGHLLVPSELATLDPPAALLARTHLTQSFRRFPFRDPQLPTVLEPVGWPGRTAFDTFERLHAALAEQAESCVSSFM</sequence>
<name>A0ABS2L9C9_9MICO</name>
<dbReference type="Proteomes" id="UP000776164">
    <property type="component" value="Unassembled WGS sequence"/>
</dbReference>
<dbReference type="RefSeq" id="WP_205111347.1">
    <property type="nucleotide sequence ID" value="NZ_BAAAHT010000001.1"/>
</dbReference>
<dbReference type="Gene3D" id="1.10.10.10">
    <property type="entry name" value="Winged helix-like DNA-binding domain superfamily/Winged helix DNA-binding domain"/>
    <property type="match status" value="1"/>
</dbReference>
<evidence type="ECO:0000313" key="4">
    <source>
        <dbReference type="EMBL" id="MBM7473695.1"/>
    </source>
</evidence>
<gene>
    <name evidence="4" type="ORF">JOE66_003329</name>
</gene>
<dbReference type="InterPro" id="IPR036388">
    <property type="entry name" value="WH-like_DNA-bd_sf"/>
</dbReference>
<dbReference type="InterPro" id="IPR012906">
    <property type="entry name" value="PaaX-like_N"/>
</dbReference>
<evidence type="ECO:0000259" key="3">
    <source>
        <dbReference type="Pfam" id="PF20803"/>
    </source>
</evidence>
<dbReference type="Gene3D" id="3.30.70.2650">
    <property type="match status" value="1"/>
</dbReference>
<accession>A0ABS2L9C9</accession>
<protein>
    <submittedName>
        <fullName evidence="4">Phenylacetic acid degradation operon negative regulatory protein</fullName>
    </submittedName>
</protein>
<evidence type="ECO:0000313" key="5">
    <source>
        <dbReference type="Proteomes" id="UP000776164"/>
    </source>
</evidence>
<dbReference type="Pfam" id="PF08223">
    <property type="entry name" value="PaaX_C"/>
    <property type="match status" value="1"/>
</dbReference>
<dbReference type="SUPFAM" id="SSF46785">
    <property type="entry name" value="Winged helix' DNA-binding domain"/>
    <property type="match status" value="1"/>
</dbReference>
<dbReference type="Pfam" id="PF20803">
    <property type="entry name" value="PaaX_M"/>
    <property type="match status" value="1"/>
</dbReference>
<dbReference type="PIRSF" id="PIRSF020623">
    <property type="entry name" value="PaaX"/>
    <property type="match status" value="1"/>
</dbReference>
<feature type="domain" description="Transcriptional repressor PaaX-like N-terminal" evidence="1">
    <location>
        <begin position="22"/>
        <end position="87"/>
    </location>
</feature>
<dbReference type="Gene3D" id="1.20.58.1460">
    <property type="match status" value="1"/>
</dbReference>
<dbReference type="InterPro" id="IPR048846">
    <property type="entry name" value="PaaX-like_central"/>
</dbReference>
<feature type="domain" description="Transcriptional repressor PaaX-like C-terminal" evidence="2">
    <location>
        <begin position="191"/>
        <end position="278"/>
    </location>
</feature>
<reference evidence="4 5" key="1">
    <citation type="submission" date="2021-01" db="EMBL/GenBank/DDBJ databases">
        <title>Sequencing the genomes of 1000 actinobacteria strains.</title>
        <authorList>
            <person name="Klenk H.-P."/>
        </authorList>
    </citation>
    <scope>NUCLEOTIDE SEQUENCE [LARGE SCALE GENOMIC DNA]</scope>
    <source>
        <strain evidence="4 5">DSM 13057</strain>
    </source>
</reference>
<proteinExistence type="predicted"/>
<organism evidence="4 5">
    <name type="scientific">Subtercola frigoramans</name>
    <dbReference type="NCBI Taxonomy" id="120298"/>
    <lineage>
        <taxon>Bacteria</taxon>
        <taxon>Bacillati</taxon>
        <taxon>Actinomycetota</taxon>
        <taxon>Actinomycetes</taxon>
        <taxon>Micrococcales</taxon>
        <taxon>Microbacteriaceae</taxon>
        <taxon>Subtercola</taxon>
    </lineage>
</organism>
<dbReference type="Pfam" id="PF07848">
    <property type="entry name" value="PaaX"/>
    <property type="match status" value="1"/>
</dbReference>
<dbReference type="EMBL" id="JAFBBU010000001">
    <property type="protein sequence ID" value="MBM7473695.1"/>
    <property type="molecule type" value="Genomic_DNA"/>
</dbReference>
<dbReference type="InterPro" id="IPR011965">
    <property type="entry name" value="PaaX_trns_reg"/>
</dbReference>
<feature type="domain" description="Transcriptional repressor PaaX-like central Cas2-like" evidence="3">
    <location>
        <begin position="107"/>
        <end position="182"/>
    </location>
</feature>
<dbReference type="PANTHER" id="PTHR30319">
    <property type="entry name" value="PHENYLACETIC ACID REGULATOR-RELATED TRANSCRIPTIONAL REPRESSOR"/>
    <property type="match status" value="1"/>
</dbReference>